<feature type="domain" description="Tyr recombinase" evidence="2">
    <location>
        <begin position="21"/>
        <end position="123"/>
    </location>
</feature>
<dbReference type="Proteomes" id="UP000648801">
    <property type="component" value="Unassembled WGS sequence"/>
</dbReference>
<dbReference type="GO" id="GO:0015074">
    <property type="term" value="P:DNA integration"/>
    <property type="evidence" value="ECO:0007669"/>
    <property type="project" value="InterPro"/>
</dbReference>
<proteinExistence type="predicted"/>
<dbReference type="AlphaFoldDB" id="A0A916W065"/>
<dbReference type="CDD" id="cd00397">
    <property type="entry name" value="DNA_BRE_C"/>
    <property type="match status" value="1"/>
</dbReference>
<accession>A0A916W065</accession>
<name>A0A916W065_9BACT</name>
<evidence type="ECO:0000313" key="3">
    <source>
        <dbReference type="EMBL" id="GGA56708.1"/>
    </source>
</evidence>
<dbReference type="InterPro" id="IPR013762">
    <property type="entry name" value="Integrase-like_cat_sf"/>
</dbReference>
<dbReference type="Gene3D" id="1.10.443.10">
    <property type="entry name" value="Intergrase catalytic core"/>
    <property type="match status" value="1"/>
</dbReference>
<dbReference type="InterPro" id="IPR002104">
    <property type="entry name" value="Integrase_catalytic"/>
</dbReference>
<evidence type="ECO:0000259" key="2">
    <source>
        <dbReference type="Pfam" id="PF00589"/>
    </source>
</evidence>
<evidence type="ECO:0000256" key="1">
    <source>
        <dbReference type="ARBA" id="ARBA00023172"/>
    </source>
</evidence>
<comment type="caution">
    <text evidence="3">The sequence shown here is derived from an EMBL/GenBank/DDBJ whole genome shotgun (WGS) entry which is preliminary data.</text>
</comment>
<keyword evidence="4" id="KW-1185">Reference proteome</keyword>
<gene>
    <name evidence="3" type="ORF">GCM10011507_05030</name>
</gene>
<reference evidence="3" key="2">
    <citation type="submission" date="2020-09" db="EMBL/GenBank/DDBJ databases">
        <authorList>
            <person name="Sun Q."/>
            <person name="Zhou Y."/>
        </authorList>
    </citation>
    <scope>NUCLEOTIDE SEQUENCE</scope>
    <source>
        <strain evidence="3">CGMCC 1.15447</strain>
    </source>
</reference>
<dbReference type="EMBL" id="BMJB01000001">
    <property type="protein sequence ID" value="GGA56708.1"/>
    <property type="molecule type" value="Genomic_DNA"/>
</dbReference>
<dbReference type="SUPFAM" id="SSF56349">
    <property type="entry name" value="DNA breaking-rejoining enzymes"/>
    <property type="match status" value="1"/>
</dbReference>
<dbReference type="RefSeq" id="WP_188757754.1">
    <property type="nucleotide sequence ID" value="NZ_BMJB01000001.1"/>
</dbReference>
<organism evidence="3 4">
    <name type="scientific">Edaphobacter acidisoli</name>
    <dbReference type="NCBI Taxonomy" id="2040573"/>
    <lineage>
        <taxon>Bacteria</taxon>
        <taxon>Pseudomonadati</taxon>
        <taxon>Acidobacteriota</taxon>
        <taxon>Terriglobia</taxon>
        <taxon>Terriglobales</taxon>
        <taxon>Acidobacteriaceae</taxon>
        <taxon>Edaphobacter</taxon>
    </lineage>
</organism>
<dbReference type="InterPro" id="IPR011010">
    <property type="entry name" value="DNA_brk_join_enz"/>
</dbReference>
<sequence>MTRAAVRGRTSDVKTEYSKDDLPLDSDFANVMHDWKKRCSKSEGDWAFPNPNTLKVYHAEPIQQDYLRLAGRNAQLGRDIGWHTFRHTYRSFLGDGGTPVGVQQKLMRHAQVSTTMDIYGNAQMRSKRDANS</sequence>
<evidence type="ECO:0000313" key="4">
    <source>
        <dbReference type="Proteomes" id="UP000648801"/>
    </source>
</evidence>
<dbReference type="Pfam" id="PF00589">
    <property type="entry name" value="Phage_integrase"/>
    <property type="match status" value="1"/>
</dbReference>
<dbReference type="GO" id="GO:0003677">
    <property type="term" value="F:DNA binding"/>
    <property type="evidence" value="ECO:0007669"/>
    <property type="project" value="InterPro"/>
</dbReference>
<keyword evidence="1" id="KW-0233">DNA recombination</keyword>
<dbReference type="GO" id="GO:0006310">
    <property type="term" value="P:DNA recombination"/>
    <property type="evidence" value="ECO:0007669"/>
    <property type="project" value="UniProtKB-KW"/>
</dbReference>
<protein>
    <recommendedName>
        <fullName evidence="2">Tyr recombinase domain-containing protein</fullName>
    </recommendedName>
</protein>
<reference evidence="3" key="1">
    <citation type="journal article" date="2014" name="Int. J. Syst. Evol. Microbiol.">
        <title>Complete genome sequence of Corynebacterium casei LMG S-19264T (=DSM 44701T), isolated from a smear-ripened cheese.</title>
        <authorList>
            <consortium name="US DOE Joint Genome Institute (JGI-PGF)"/>
            <person name="Walter F."/>
            <person name="Albersmeier A."/>
            <person name="Kalinowski J."/>
            <person name="Ruckert C."/>
        </authorList>
    </citation>
    <scope>NUCLEOTIDE SEQUENCE</scope>
    <source>
        <strain evidence="3">CGMCC 1.15447</strain>
    </source>
</reference>